<evidence type="ECO:0000256" key="6">
    <source>
        <dbReference type="SAM" id="Phobius"/>
    </source>
</evidence>
<comment type="subcellular location">
    <subcellularLocation>
        <location evidence="1">Cell membrane</location>
        <topology evidence="1">Multi-pass membrane protein</topology>
    </subcellularLocation>
</comment>
<keyword evidence="5 6" id="KW-0472">Membrane</keyword>
<feature type="transmembrane region" description="Helical" evidence="6">
    <location>
        <begin position="80"/>
        <end position="99"/>
    </location>
</feature>
<keyword evidence="2" id="KW-1003">Cell membrane</keyword>
<evidence type="ECO:0000256" key="4">
    <source>
        <dbReference type="ARBA" id="ARBA00022989"/>
    </source>
</evidence>
<dbReference type="PANTHER" id="PTHR30482">
    <property type="entry name" value="HIGH-AFFINITY BRANCHED-CHAIN AMINO ACID TRANSPORT SYSTEM PERMEASE"/>
    <property type="match status" value="1"/>
</dbReference>
<dbReference type="RefSeq" id="WP_209844368.1">
    <property type="nucleotide sequence ID" value="NZ_CBCRVE010000001.1"/>
</dbReference>
<keyword evidence="4 6" id="KW-1133">Transmembrane helix</keyword>
<accession>A0ABS4GYA1</accession>
<feature type="transmembrane region" description="Helical" evidence="6">
    <location>
        <begin position="243"/>
        <end position="265"/>
    </location>
</feature>
<evidence type="ECO:0000256" key="5">
    <source>
        <dbReference type="ARBA" id="ARBA00023136"/>
    </source>
</evidence>
<evidence type="ECO:0000313" key="7">
    <source>
        <dbReference type="EMBL" id="MBP1935252.1"/>
    </source>
</evidence>
<keyword evidence="8" id="KW-1185">Reference proteome</keyword>
<feature type="transmembrane region" description="Helical" evidence="6">
    <location>
        <begin position="32"/>
        <end position="50"/>
    </location>
</feature>
<proteinExistence type="predicted"/>
<comment type="caution">
    <text evidence="7">The sequence shown here is derived from an EMBL/GenBank/DDBJ whole genome shotgun (WGS) entry which is preliminary data.</text>
</comment>
<protein>
    <submittedName>
        <fullName evidence="7">Branched-chain amino acid transport system permease protein</fullName>
    </submittedName>
</protein>
<evidence type="ECO:0000256" key="2">
    <source>
        <dbReference type="ARBA" id="ARBA00022475"/>
    </source>
</evidence>
<evidence type="ECO:0000313" key="8">
    <source>
        <dbReference type="Proteomes" id="UP001519273"/>
    </source>
</evidence>
<dbReference type="Proteomes" id="UP001519273">
    <property type="component" value="Unassembled WGS sequence"/>
</dbReference>
<dbReference type="EMBL" id="JAGGKP010000001">
    <property type="protein sequence ID" value="MBP1935252.1"/>
    <property type="molecule type" value="Genomic_DNA"/>
</dbReference>
<name>A0ABS4GYA1_9BACL</name>
<feature type="transmembrane region" description="Helical" evidence="6">
    <location>
        <begin position="106"/>
        <end position="125"/>
    </location>
</feature>
<keyword evidence="3 6" id="KW-0812">Transmembrane</keyword>
<sequence length="335" mass="36001">MKKMIFPAAIAVLLLILPVMLTSYGIKLTAEVFIMSIFVLSLGLITGYAGLVSLGHAAFFGIGAYTIALLGKFVPNTFVLLASAIIFAALIALLTGFLFIRSSGAYFLMITLAFSQMLYAVAYKLKGVTGGSDGMSVAASLDFGFGPISGSMGLYYVMAVSVMICYVLLRMFINSPAGKAIIGVKENESRMRALGYSVRSYKLLAYTISGGIAGYAGGLYAFYNYFVSPDTLNWNFSGQVLVMIIIGGVGTLFGPPIGAAVFVILQNYISSYTERWPMIMGVIFVAFVLYGRGGIANLLLLAWRKISRRQKEINSPALNSSEKISKDETKGVTEA</sequence>
<gene>
    <name evidence="7" type="ORF">J2Z20_000113</name>
</gene>
<feature type="transmembrane region" description="Helical" evidence="6">
    <location>
        <begin position="203"/>
        <end position="223"/>
    </location>
</feature>
<dbReference type="Pfam" id="PF02653">
    <property type="entry name" value="BPD_transp_2"/>
    <property type="match status" value="1"/>
</dbReference>
<feature type="transmembrane region" description="Helical" evidence="6">
    <location>
        <begin position="277"/>
        <end position="303"/>
    </location>
</feature>
<evidence type="ECO:0000256" key="3">
    <source>
        <dbReference type="ARBA" id="ARBA00022692"/>
    </source>
</evidence>
<dbReference type="InterPro" id="IPR043428">
    <property type="entry name" value="LivM-like"/>
</dbReference>
<organism evidence="7 8">
    <name type="scientific">Paenibacillus sediminis</name>
    <dbReference type="NCBI Taxonomy" id="664909"/>
    <lineage>
        <taxon>Bacteria</taxon>
        <taxon>Bacillati</taxon>
        <taxon>Bacillota</taxon>
        <taxon>Bacilli</taxon>
        <taxon>Bacillales</taxon>
        <taxon>Paenibacillaceae</taxon>
        <taxon>Paenibacillus</taxon>
    </lineage>
</organism>
<dbReference type="InterPro" id="IPR001851">
    <property type="entry name" value="ABC_transp_permease"/>
</dbReference>
<evidence type="ECO:0000256" key="1">
    <source>
        <dbReference type="ARBA" id="ARBA00004651"/>
    </source>
</evidence>
<dbReference type="CDD" id="cd06581">
    <property type="entry name" value="TM_PBP1_LivM_like"/>
    <property type="match status" value="1"/>
</dbReference>
<dbReference type="PANTHER" id="PTHR30482:SF17">
    <property type="entry name" value="ABC TRANSPORTER ATP-BINDING PROTEIN"/>
    <property type="match status" value="1"/>
</dbReference>
<feature type="transmembrane region" description="Helical" evidence="6">
    <location>
        <begin position="145"/>
        <end position="169"/>
    </location>
</feature>
<reference evidence="7 8" key="1">
    <citation type="submission" date="2021-03" db="EMBL/GenBank/DDBJ databases">
        <title>Genomic Encyclopedia of Type Strains, Phase IV (KMG-IV): sequencing the most valuable type-strain genomes for metagenomic binning, comparative biology and taxonomic classification.</title>
        <authorList>
            <person name="Goeker M."/>
        </authorList>
    </citation>
    <scope>NUCLEOTIDE SEQUENCE [LARGE SCALE GENOMIC DNA]</scope>
    <source>
        <strain evidence="7 8">DSM 23491</strain>
    </source>
</reference>